<feature type="domain" description="SANT" evidence="7">
    <location>
        <begin position="178"/>
        <end position="216"/>
    </location>
</feature>
<dbReference type="Pfam" id="PF00249">
    <property type="entry name" value="Myb_DNA-binding"/>
    <property type="match status" value="1"/>
</dbReference>
<evidence type="ECO:0000256" key="4">
    <source>
        <dbReference type="ARBA" id="ARBA00023242"/>
    </source>
</evidence>
<evidence type="ECO:0000259" key="8">
    <source>
        <dbReference type="PROSITE" id="PS51294"/>
    </source>
</evidence>
<gene>
    <name evidence="9" type="primary">Contig18753.g19909</name>
    <name evidence="9" type="ORF">STYLEM_2645</name>
</gene>
<dbReference type="PROSITE" id="PS51294">
    <property type="entry name" value="HTH_MYB"/>
    <property type="match status" value="1"/>
</dbReference>
<evidence type="ECO:0000259" key="7">
    <source>
        <dbReference type="PROSITE" id="PS51293"/>
    </source>
</evidence>
<dbReference type="PROSITE" id="PS50090">
    <property type="entry name" value="MYB_LIKE"/>
    <property type="match status" value="1"/>
</dbReference>
<evidence type="ECO:0000256" key="5">
    <source>
        <dbReference type="SAM" id="MobiDB-lite"/>
    </source>
</evidence>
<keyword evidence="2 9" id="KW-0238">DNA-binding</keyword>
<dbReference type="OrthoDB" id="167514at2759"/>
<evidence type="ECO:0000313" key="9">
    <source>
        <dbReference type="EMBL" id="CDW73661.1"/>
    </source>
</evidence>
<dbReference type="GO" id="GO:0003677">
    <property type="term" value="F:DNA binding"/>
    <property type="evidence" value="ECO:0007669"/>
    <property type="project" value="UniProtKB-KW"/>
</dbReference>
<dbReference type="PROSITE" id="PS51293">
    <property type="entry name" value="SANT"/>
    <property type="match status" value="1"/>
</dbReference>
<dbReference type="Proteomes" id="UP000039865">
    <property type="component" value="Unassembled WGS sequence"/>
</dbReference>
<evidence type="ECO:0000256" key="1">
    <source>
        <dbReference type="ARBA" id="ARBA00023015"/>
    </source>
</evidence>
<dbReference type="AlphaFoldDB" id="A0A077ZVK9"/>
<dbReference type="EMBL" id="CCKQ01002558">
    <property type="protein sequence ID" value="CDW73661.1"/>
    <property type="molecule type" value="Genomic_DNA"/>
</dbReference>
<dbReference type="InterPro" id="IPR017930">
    <property type="entry name" value="Myb_dom"/>
</dbReference>
<accession>A0A077ZVK9</accession>
<dbReference type="InterPro" id="IPR009057">
    <property type="entry name" value="Homeodomain-like_sf"/>
</dbReference>
<dbReference type="PANTHER" id="PTHR44191:SF62">
    <property type="entry name" value="OS04G0341900 PROTEIN"/>
    <property type="match status" value="1"/>
</dbReference>
<keyword evidence="4" id="KW-0539">Nucleus</keyword>
<sequence length="702" mass="80687">MQDLPIYSETNIFIKNTPQILSVEYEPQGFPIQDVLIGSSDHSQSEIIQEERHDYLEKNIYHPDNSMLCNSLNQNFLKIGVEDICSNDVDEFELQFFDEYQMLREKESTKKLQNHNSQQEGKERMENEYNSSGESGADYSSQQKMSCEWNTKDPRDASQDSSNEEQSEKDGDGNGNSKNCGRWTDEEHNRFLEALKQFGKNWNSVHKYVGTRSSAQTRSHAQKYFNKLMRKGTEKAREELQLLTRKDSLVKSTLNNQDESTIDNSAHQLSSSNANQSSFQVSPSSKNSPLPRVSCSENLNIKVNLRPNSGPQIQENFITSTQEEDYADGDESMEGGSSETKVNQTKSKKIKKKTSQIFSKSPKLTHSTSSSYPVLNSQLAKDLFKDSKKHKIQATLKLRKDSIVSDKKKERALSKLFEVVKCTNQADAIQFQEMSSIQMSQDQQQSGYLKQSQNIYNQACFVNQTNVSIHQTQQMSDSQMSHQSNTYMQSVQQTTINPQFLADQFNKYQLEAYPITSANTNSSPHQQHSYQQQQMQQYNQQVNCNYQSFTANINMNYQLNSNNFMSEFEHQNNLNHINEDLMEQVATKNIRIRSQTMIPAHQDAGLLVGNDCFEKFDYPMISNQIIPTSNLITGCIQQQDYILPQNSLYHNPSHHNHPMESGHFEYNLHNHMVRSVSDVGMSGNFDFNQNEFLDFEQDIKHN</sequence>
<feature type="compositionally biased region" description="Polar residues" evidence="5">
    <location>
        <begin position="268"/>
        <end position="288"/>
    </location>
</feature>
<evidence type="ECO:0000259" key="6">
    <source>
        <dbReference type="PROSITE" id="PS50090"/>
    </source>
</evidence>
<feature type="compositionally biased region" description="Acidic residues" evidence="5">
    <location>
        <begin position="324"/>
        <end position="333"/>
    </location>
</feature>
<keyword evidence="10" id="KW-1185">Reference proteome</keyword>
<dbReference type="InterPro" id="IPR052245">
    <property type="entry name" value="Plant_Stress_Dev_TF"/>
</dbReference>
<dbReference type="InterPro" id="IPR001005">
    <property type="entry name" value="SANT/Myb"/>
</dbReference>
<feature type="domain" description="HTH myb-type" evidence="8">
    <location>
        <begin position="175"/>
        <end position="229"/>
    </location>
</feature>
<dbReference type="NCBIfam" id="TIGR01557">
    <property type="entry name" value="myb_SHAQKYF"/>
    <property type="match status" value="1"/>
</dbReference>
<dbReference type="PANTHER" id="PTHR44191">
    <property type="entry name" value="TRANSCRIPTION FACTOR KUA1"/>
    <property type="match status" value="1"/>
</dbReference>
<keyword evidence="3" id="KW-0804">Transcription</keyword>
<reference evidence="9 10" key="1">
    <citation type="submission" date="2014-06" db="EMBL/GenBank/DDBJ databases">
        <authorList>
            <person name="Swart Estienne"/>
        </authorList>
    </citation>
    <scope>NUCLEOTIDE SEQUENCE [LARGE SCALE GENOMIC DNA]</scope>
    <source>
        <strain evidence="9 10">130c</strain>
    </source>
</reference>
<organism evidence="9 10">
    <name type="scientific">Stylonychia lemnae</name>
    <name type="common">Ciliate</name>
    <dbReference type="NCBI Taxonomy" id="5949"/>
    <lineage>
        <taxon>Eukaryota</taxon>
        <taxon>Sar</taxon>
        <taxon>Alveolata</taxon>
        <taxon>Ciliophora</taxon>
        <taxon>Intramacronucleata</taxon>
        <taxon>Spirotrichea</taxon>
        <taxon>Stichotrichia</taxon>
        <taxon>Sporadotrichida</taxon>
        <taxon>Oxytrichidae</taxon>
        <taxon>Stylonychinae</taxon>
        <taxon>Stylonychia</taxon>
    </lineage>
</organism>
<feature type="region of interest" description="Disordered" evidence="5">
    <location>
        <begin position="268"/>
        <end position="293"/>
    </location>
</feature>
<protein>
    <submittedName>
        <fullName evidence="9">Myb-like dna-binding shaqkyf class family protein</fullName>
    </submittedName>
</protein>
<evidence type="ECO:0000256" key="2">
    <source>
        <dbReference type="ARBA" id="ARBA00023125"/>
    </source>
</evidence>
<feature type="region of interest" description="Disordered" evidence="5">
    <location>
        <begin position="324"/>
        <end position="370"/>
    </location>
</feature>
<dbReference type="CDD" id="cd00167">
    <property type="entry name" value="SANT"/>
    <property type="match status" value="1"/>
</dbReference>
<feature type="domain" description="Myb-like" evidence="6">
    <location>
        <begin position="175"/>
        <end position="225"/>
    </location>
</feature>
<proteinExistence type="predicted"/>
<dbReference type="GO" id="GO:0006355">
    <property type="term" value="P:regulation of DNA-templated transcription"/>
    <property type="evidence" value="ECO:0007669"/>
    <property type="project" value="UniProtKB-ARBA"/>
</dbReference>
<dbReference type="SUPFAM" id="SSF46689">
    <property type="entry name" value="Homeodomain-like"/>
    <property type="match status" value="1"/>
</dbReference>
<dbReference type="Gene3D" id="1.10.10.60">
    <property type="entry name" value="Homeodomain-like"/>
    <property type="match status" value="1"/>
</dbReference>
<feature type="compositionally biased region" description="Polar residues" evidence="5">
    <location>
        <begin position="128"/>
        <end position="149"/>
    </location>
</feature>
<feature type="region of interest" description="Disordered" evidence="5">
    <location>
        <begin position="108"/>
        <end position="183"/>
    </location>
</feature>
<dbReference type="InterPro" id="IPR006447">
    <property type="entry name" value="Myb_dom_plants"/>
</dbReference>
<name>A0A077ZVK9_STYLE</name>
<dbReference type="InParanoid" id="A0A077ZVK9"/>
<dbReference type="SMART" id="SM00717">
    <property type="entry name" value="SANT"/>
    <property type="match status" value="1"/>
</dbReference>
<evidence type="ECO:0000313" key="10">
    <source>
        <dbReference type="Proteomes" id="UP000039865"/>
    </source>
</evidence>
<keyword evidence="1" id="KW-0805">Transcription regulation</keyword>
<dbReference type="InterPro" id="IPR017884">
    <property type="entry name" value="SANT_dom"/>
</dbReference>
<evidence type="ECO:0000256" key="3">
    <source>
        <dbReference type="ARBA" id="ARBA00023163"/>
    </source>
</evidence>